<reference evidence="1" key="1">
    <citation type="submission" date="2023-10" db="EMBL/GenBank/DDBJ databases">
        <authorList>
            <person name="Rodriguez Cubillos JULIANA M."/>
            <person name="De Vega J."/>
        </authorList>
    </citation>
    <scope>NUCLEOTIDE SEQUENCE</scope>
</reference>
<accession>A0ACB0JPJ8</accession>
<proteinExistence type="predicted"/>
<comment type="caution">
    <text evidence="1">The sequence shown here is derived from an EMBL/GenBank/DDBJ whole genome shotgun (WGS) entry which is preliminary data.</text>
</comment>
<sequence>MASSPTDSNPPSAVPLPLSLPAPPPPPPTTTTSSRRLPPPCWTPEETSALIDSYRDKWYSLGRTNLKAIHWQEVADAVTAKCPNASPTHKTAVQCRHKMEKLRKRYRSEIQRLRSLPVPRSRSSSSWVHFKSMDSMEKGPSPPPMKIENPNHLNHRETLIDNDDLDDDDLYEELRSAAGGGSGNSRSIDKLYRNGVSGGGGGPPGGGFRIRIPSGVSVAQTFIGNHLQKMIDNRSGSESGSRINGGGMRLNKERVGLGKREREREVEREKDPIGEMVNAIKVLRDGFVRMEQMKMEMAREIETMRMEMEMKRTEMILESQQKIVEAFAKAVSEKNKKRKLHKGKDSKMMPFVFDENRTCYVPSIENLDIYVRISCIE</sequence>
<keyword evidence="2" id="KW-1185">Reference proteome</keyword>
<gene>
    <name evidence="1" type="ORF">MILVUS5_LOCUS14495</name>
</gene>
<organism evidence="1 2">
    <name type="scientific">Trifolium pratense</name>
    <name type="common">Red clover</name>
    <dbReference type="NCBI Taxonomy" id="57577"/>
    <lineage>
        <taxon>Eukaryota</taxon>
        <taxon>Viridiplantae</taxon>
        <taxon>Streptophyta</taxon>
        <taxon>Embryophyta</taxon>
        <taxon>Tracheophyta</taxon>
        <taxon>Spermatophyta</taxon>
        <taxon>Magnoliopsida</taxon>
        <taxon>eudicotyledons</taxon>
        <taxon>Gunneridae</taxon>
        <taxon>Pentapetalae</taxon>
        <taxon>rosids</taxon>
        <taxon>fabids</taxon>
        <taxon>Fabales</taxon>
        <taxon>Fabaceae</taxon>
        <taxon>Papilionoideae</taxon>
        <taxon>50 kb inversion clade</taxon>
        <taxon>NPAAA clade</taxon>
        <taxon>Hologalegina</taxon>
        <taxon>IRL clade</taxon>
        <taxon>Trifolieae</taxon>
        <taxon>Trifolium</taxon>
    </lineage>
</organism>
<dbReference type="EMBL" id="CASHSV030000098">
    <property type="protein sequence ID" value="CAJ2645638.1"/>
    <property type="molecule type" value="Genomic_DNA"/>
</dbReference>
<evidence type="ECO:0000313" key="2">
    <source>
        <dbReference type="Proteomes" id="UP001177021"/>
    </source>
</evidence>
<dbReference type="Proteomes" id="UP001177021">
    <property type="component" value="Unassembled WGS sequence"/>
</dbReference>
<evidence type="ECO:0000313" key="1">
    <source>
        <dbReference type="EMBL" id="CAJ2645638.1"/>
    </source>
</evidence>
<protein>
    <submittedName>
        <fullName evidence="1">Uncharacterized protein</fullName>
    </submittedName>
</protein>
<name>A0ACB0JPJ8_TRIPR</name>